<evidence type="ECO:0000313" key="3">
    <source>
        <dbReference type="EMBL" id="KAH6671585.1"/>
    </source>
</evidence>
<keyword evidence="2" id="KW-1133">Transmembrane helix</keyword>
<protein>
    <submittedName>
        <fullName evidence="3">SBF-like CPA transporter family-domain-containing protein</fullName>
    </submittedName>
</protein>
<dbReference type="PANTHER" id="PTHR18640:SF5">
    <property type="entry name" value="SODIUM_BILE ACID COTRANSPORTER 7"/>
    <property type="match status" value="1"/>
</dbReference>
<feature type="transmembrane region" description="Helical" evidence="2">
    <location>
        <begin position="173"/>
        <end position="196"/>
    </location>
</feature>
<evidence type="ECO:0000313" key="4">
    <source>
        <dbReference type="Proteomes" id="UP000770015"/>
    </source>
</evidence>
<feature type="transmembrane region" description="Helical" evidence="2">
    <location>
        <begin position="353"/>
        <end position="375"/>
    </location>
</feature>
<reference evidence="3" key="1">
    <citation type="journal article" date="2021" name="Nat. Commun.">
        <title>Genetic determinants of endophytism in the Arabidopsis root mycobiome.</title>
        <authorList>
            <person name="Mesny F."/>
            <person name="Miyauchi S."/>
            <person name="Thiergart T."/>
            <person name="Pickel B."/>
            <person name="Atanasova L."/>
            <person name="Karlsson M."/>
            <person name="Huettel B."/>
            <person name="Barry K.W."/>
            <person name="Haridas S."/>
            <person name="Chen C."/>
            <person name="Bauer D."/>
            <person name="Andreopoulos W."/>
            <person name="Pangilinan J."/>
            <person name="LaButti K."/>
            <person name="Riley R."/>
            <person name="Lipzen A."/>
            <person name="Clum A."/>
            <person name="Drula E."/>
            <person name="Henrissat B."/>
            <person name="Kohler A."/>
            <person name="Grigoriev I.V."/>
            <person name="Martin F.M."/>
            <person name="Hacquard S."/>
        </authorList>
    </citation>
    <scope>NUCLEOTIDE SEQUENCE</scope>
    <source>
        <strain evidence="3">MPI-SDFR-AT-0117</strain>
    </source>
</reference>
<feature type="transmembrane region" description="Helical" evidence="2">
    <location>
        <begin position="255"/>
        <end position="275"/>
    </location>
</feature>
<feature type="transmembrane region" description="Helical" evidence="2">
    <location>
        <begin position="140"/>
        <end position="161"/>
    </location>
</feature>
<keyword evidence="2" id="KW-0812">Transmembrane</keyword>
<dbReference type="AlphaFoldDB" id="A0A9P8V4T7"/>
<dbReference type="InterPro" id="IPR016833">
    <property type="entry name" value="Put_Na-Bile_cotransptr"/>
</dbReference>
<proteinExistence type="predicted"/>
<feature type="transmembrane region" description="Helical" evidence="2">
    <location>
        <begin position="216"/>
        <end position="234"/>
    </location>
</feature>
<keyword evidence="4" id="KW-1185">Reference proteome</keyword>
<dbReference type="Pfam" id="PF13593">
    <property type="entry name" value="SBF_like"/>
    <property type="match status" value="1"/>
</dbReference>
<feature type="transmembrane region" description="Helical" evidence="2">
    <location>
        <begin position="287"/>
        <end position="310"/>
    </location>
</feature>
<evidence type="ECO:0000256" key="1">
    <source>
        <dbReference type="SAM" id="MobiDB-lite"/>
    </source>
</evidence>
<dbReference type="Proteomes" id="UP000770015">
    <property type="component" value="Unassembled WGS sequence"/>
</dbReference>
<feature type="transmembrane region" description="Helical" evidence="2">
    <location>
        <begin position="381"/>
        <end position="408"/>
    </location>
</feature>
<feature type="region of interest" description="Disordered" evidence="1">
    <location>
        <begin position="416"/>
        <end position="488"/>
    </location>
</feature>
<dbReference type="EMBL" id="JAGSXJ010000028">
    <property type="protein sequence ID" value="KAH6671585.1"/>
    <property type="molecule type" value="Genomic_DNA"/>
</dbReference>
<feature type="compositionally biased region" description="Basic and acidic residues" evidence="1">
    <location>
        <begin position="416"/>
        <end position="444"/>
    </location>
</feature>
<feature type="compositionally biased region" description="Basic and acidic residues" evidence="1">
    <location>
        <begin position="463"/>
        <end position="476"/>
    </location>
</feature>
<feature type="compositionally biased region" description="Basic and acidic residues" evidence="1">
    <location>
        <begin position="1"/>
        <end position="14"/>
    </location>
</feature>
<feature type="region of interest" description="Disordered" evidence="1">
    <location>
        <begin position="1"/>
        <end position="24"/>
    </location>
</feature>
<keyword evidence="2" id="KW-0472">Membrane</keyword>
<organism evidence="3 4">
    <name type="scientific">Plectosphaerella plurivora</name>
    <dbReference type="NCBI Taxonomy" id="936078"/>
    <lineage>
        <taxon>Eukaryota</taxon>
        <taxon>Fungi</taxon>
        <taxon>Dikarya</taxon>
        <taxon>Ascomycota</taxon>
        <taxon>Pezizomycotina</taxon>
        <taxon>Sordariomycetes</taxon>
        <taxon>Hypocreomycetidae</taxon>
        <taxon>Glomerellales</taxon>
        <taxon>Plectosphaerellaceae</taxon>
        <taxon>Plectosphaerella</taxon>
    </lineage>
</organism>
<name>A0A9P8V4T7_9PEZI</name>
<gene>
    <name evidence="3" type="ORF">F5X68DRAFT_264833</name>
</gene>
<comment type="caution">
    <text evidence="3">The sequence shown here is derived from an EMBL/GenBank/DDBJ whole genome shotgun (WGS) entry which is preliminary data.</text>
</comment>
<dbReference type="OrthoDB" id="188035at2759"/>
<feature type="transmembrane region" description="Helical" evidence="2">
    <location>
        <begin position="38"/>
        <end position="58"/>
    </location>
</feature>
<feature type="transmembrane region" description="Helical" evidence="2">
    <location>
        <begin position="104"/>
        <end position="128"/>
    </location>
</feature>
<feature type="transmembrane region" description="Helical" evidence="2">
    <location>
        <begin position="73"/>
        <end position="92"/>
    </location>
</feature>
<dbReference type="Gene3D" id="1.20.1530.20">
    <property type="match status" value="1"/>
</dbReference>
<evidence type="ECO:0000256" key="2">
    <source>
        <dbReference type="SAM" id="Phobius"/>
    </source>
</evidence>
<sequence length="488" mass="53201">MGAADERTSGDDTPGRNAPGAAREPGGLKRTLVKVGQFLWAQHIVIGFGLACLFGYLFPHVAARGGVIKSEYSIIYGAIAFIFLVSGLQLSPAKLREHTMNVRLHIIVQSISFILFPVVLLIIIYIAIAAGAIRDKTIDTSVLVGMLVTACIPTTIASNVVMTRMAGGDDAAAIIEVVIGNVVGSFISPFLIYGFLPKTPEFDAWQPANPDTIADMYRGVMMQLGLSVLLPLAVGQALRWTLERQVEWVLRVLRLGRLSGICLILLVWTTFSGAFKTGALTDTPTASIIFNVFMNLAIYALFTTICFFAARPPPWLCARVNPHVADSRFATRFLPSLVRRFLRLRPMSRQETIAVCFCGAAKTTSLGIPLVSAMWRDADDLTVALLQVPVLLYTVEQVFIAQGVVYFFKWYLRRSGKPDSESEIGRLPSEEHRDQTDEAAESRRAGTTGGASDRHVDGAGARHATEDDNEKAEAVEAVRNGTTEPART</sequence>
<dbReference type="PANTHER" id="PTHR18640">
    <property type="entry name" value="SOLUTE CARRIER FAMILY 10 MEMBER 7"/>
    <property type="match status" value="1"/>
</dbReference>
<dbReference type="GO" id="GO:0005886">
    <property type="term" value="C:plasma membrane"/>
    <property type="evidence" value="ECO:0007669"/>
    <property type="project" value="TreeGrafter"/>
</dbReference>
<accession>A0A9P8V4T7</accession>
<dbReference type="InterPro" id="IPR038770">
    <property type="entry name" value="Na+/solute_symporter_sf"/>
</dbReference>